<dbReference type="EMBL" id="PXXO01000012">
    <property type="protein sequence ID" value="PSJ04386.1"/>
    <property type="molecule type" value="Genomic_DNA"/>
</dbReference>
<dbReference type="NCBIfam" id="NF010236">
    <property type="entry name" value="PRK13683.1"/>
    <property type="match status" value="1"/>
</dbReference>
<comment type="similarity">
    <text evidence="1">Belongs to the UPF0367 family.</text>
</comment>
<evidence type="ECO:0000313" key="2">
    <source>
        <dbReference type="EMBL" id="PSJ04386.1"/>
    </source>
</evidence>
<gene>
    <name evidence="2" type="ORF">C7K55_10245</name>
</gene>
<dbReference type="Pfam" id="PF26132">
    <property type="entry name" value="UPF0367"/>
    <property type="match status" value="1"/>
</dbReference>
<dbReference type="HAMAP" id="MF_01360">
    <property type="entry name" value="UPF0367"/>
    <property type="match status" value="1"/>
</dbReference>
<protein>
    <recommendedName>
        <fullName evidence="1">UPF0367 protein C7K55_10245</fullName>
    </recommendedName>
</protein>
<dbReference type="Proteomes" id="UP000243002">
    <property type="component" value="Unassembled WGS sequence"/>
</dbReference>
<sequence length="87" mass="9718">MYVVELSLKLSPMPVAVQRKELNDAQALYNQVRQVLEGDGPRLLELTCEKEEEKRITLLCSEVVAVQLYEKSAMGSGGKRPGFSFDS</sequence>
<reference evidence="2 3" key="1">
    <citation type="journal article" date="2018" name="Environ. Microbiol.">
        <title>Ecological and genomic features of two widespread freshwater picocyanobacteria.</title>
        <authorList>
            <person name="Cabello-Yeves P.J."/>
            <person name="Picazo A."/>
            <person name="Camacho A."/>
            <person name="Callieri C."/>
            <person name="Rosselli R."/>
            <person name="Roda-Garcia J.J."/>
            <person name="Coutinho F.H."/>
            <person name="Rodriguez-Valera F."/>
        </authorList>
    </citation>
    <scope>NUCLEOTIDE SEQUENCE [LARGE SCALE GENOMIC DNA]</scope>
    <source>
        <strain evidence="2 3">Tous</strain>
    </source>
</reference>
<dbReference type="InterPro" id="IPR020885">
    <property type="entry name" value="UPF0367"/>
</dbReference>
<keyword evidence="3" id="KW-1185">Reference proteome</keyword>
<dbReference type="RefSeq" id="WP_106632639.1">
    <property type="nucleotide sequence ID" value="NZ_PXXO01000012.1"/>
</dbReference>
<evidence type="ECO:0000313" key="3">
    <source>
        <dbReference type="Proteomes" id="UP000243002"/>
    </source>
</evidence>
<dbReference type="OrthoDB" id="516864at2"/>
<accession>A0A2P7MT74</accession>
<comment type="caution">
    <text evidence="2">The sequence shown here is derived from an EMBL/GenBank/DDBJ whole genome shotgun (WGS) entry which is preliminary data.</text>
</comment>
<evidence type="ECO:0000256" key="1">
    <source>
        <dbReference type="HAMAP-Rule" id="MF_01360"/>
    </source>
</evidence>
<name>A0A2P7MT74_9CYAN</name>
<dbReference type="AlphaFoldDB" id="A0A2P7MT74"/>
<organism evidence="2 3">
    <name type="scientific">Cyanobium usitatum str. Tous</name>
    <dbReference type="NCBI Taxonomy" id="2116684"/>
    <lineage>
        <taxon>Bacteria</taxon>
        <taxon>Bacillati</taxon>
        <taxon>Cyanobacteriota</taxon>
        <taxon>Cyanophyceae</taxon>
        <taxon>Synechococcales</taxon>
        <taxon>Prochlorococcaceae</taxon>
        <taxon>Cyanobium</taxon>
    </lineage>
</organism>
<proteinExistence type="inferred from homology"/>